<dbReference type="RefSeq" id="WP_036640150.1">
    <property type="nucleotide sequence ID" value="NZ_JFZB01000052.1"/>
</dbReference>
<dbReference type="Proteomes" id="UP000028824">
    <property type="component" value="Unassembled WGS sequence"/>
</dbReference>
<sequence>MAYTQAHLDLIKESYASGVTSVSYDGKTTTYRSLAEMKQIIATIEGELSSTSGRSRPVAGFATFRRS</sequence>
<dbReference type="NCBIfam" id="NF047331">
    <property type="entry name" value="phage_HTJ"/>
    <property type="match status" value="1"/>
</dbReference>
<evidence type="ECO:0000313" key="2">
    <source>
        <dbReference type="Proteomes" id="UP000028824"/>
    </source>
</evidence>
<protein>
    <submittedName>
        <fullName evidence="1">Uncharacterized protein</fullName>
    </submittedName>
</protein>
<dbReference type="AlphaFoldDB" id="A0A086XQQ8"/>
<dbReference type="EMBL" id="JFZB01000052">
    <property type="protein sequence ID" value="KFI24358.1"/>
    <property type="molecule type" value="Genomic_DNA"/>
</dbReference>
<proteinExistence type="predicted"/>
<name>A0A086XQQ8_9RHOB</name>
<gene>
    <name evidence="1" type="ORF">CG50_10680</name>
</gene>
<accession>A0A086XQQ8</accession>
<comment type="caution">
    <text evidence="1">The sequence shown here is derived from an EMBL/GenBank/DDBJ whole genome shotgun (WGS) entry which is preliminary data.</text>
</comment>
<keyword evidence="2" id="KW-1185">Reference proteome</keyword>
<dbReference type="OrthoDB" id="7873006at2"/>
<organism evidence="1 2">
    <name type="scientific">Paenirhodobacter enshiensis</name>
    <dbReference type="NCBI Taxonomy" id="1105367"/>
    <lineage>
        <taxon>Bacteria</taxon>
        <taxon>Pseudomonadati</taxon>
        <taxon>Pseudomonadota</taxon>
        <taxon>Alphaproteobacteria</taxon>
        <taxon>Rhodobacterales</taxon>
        <taxon>Rhodobacter group</taxon>
        <taxon>Paenirhodobacter</taxon>
    </lineage>
</organism>
<evidence type="ECO:0000313" key="1">
    <source>
        <dbReference type="EMBL" id="KFI24358.1"/>
    </source>
</evidence>
<reference evidence="1 2" key="1">
    <citation type="submission" date="2014-03" db="EMBL/GenBank/DDBJ databases">
        <title>Genome of Paenirhodobacter enshiensis DW2-9.</title>
        <authorList>
            <person name="Wang D."/>
            <person name="Wang G."/>
        </authorList>
    </citation>
    <scope>NUCLEOTIDE SEQUENCE [LARGE SCALE GENOMIC DNA]</scope>
    <source>
        <strain evidence="1 2">DW2-9</strain>
    </source>
</reference>